<proteinExistence type="predicted"/>
<organism evidence="5">
    <name type="scientific">Anthurium amnicola</name>
    <dbReference type="NCBI Taxonomy" id="1678845"/>
    <lineage>
        <taxon>Eukaryota</taxon>
        <taxon>Viridiplantae</taxon>
        <taxon>Streptophyta</taxon>
        <taxon>Embryophyta</taxon>
        <taxon>Tracheophyta</taxon>
        <taxon>Spermatophyta</taxon>
        <taxon>Magnoliopsida</taxon>
        <taxon>Liliopsida</taxon>
        <taxon>Araceae</taxon>
        <taxon>Pothoideae</taxon>
        <taxon>Potheae</taxon>
        <taxon>Anthurium</taxon>
    </lineage>
</organism>
<dbReference type="PANTHER" id="PTHR12904:SF23">
    <property type="entry name" value="PROTEIN ZER-1 HOMOLOG"/>
    <property type="match status" value="1"/>
</dbReference>
<evidence type="ECO:0000259" key="4">
    <source>
        <dbReference type="Pfam" id="PF25372"/>
    </source>
</evidence>
<evidence type="ECO:0000256" key="2">
    <source>
        <dbReference type="SAM" id="MobiDB-lite"/>
    </source>
</evidence>
<dbReference type="SMART" id="SM00367">
    <property type="entry name" value="LRR_CC"/>
    <property type="match status" value="6"/>
</dbReference>
<dbReference type="Pfam" id="PF23598">
    <property type="entry name" value="LRR_14"/>
    <property type="match status" value="1"/>
</dbReference>
<gene>
    <name evidence="5" type="primary">inlI_0</name>
    <name evidence="5" type="ORF">g.51896</name>
</gene>
<sequence length="623" mass="69556">MAEQVTLEGGDRCPRSGAMMGSPSSRMEEVGGGLVGRCMEAAAGSAASVEKWRRQRRTLERLPTHLADALFHLLRRRRLLYPSLLEVFQHCVEEVDLHGDNYVDAEWMAYLGAFRSLRVLNLAGCRAISNSALWSITGMTTLKELDLSRCSRITDAGLEHILSISNLEKIRISETRLTSEGIMRLSSLVNLRVLDLGGLPVTDQAMKSLQVLTQLEYLDLWGSDISDKGAAMLNMFPKLNYLNIGWTNVNKLPNLPAIVCLDLSNCTVHSMLEKSNTAKAPLSKLFLHRTTFIDVDEAFSYLKESYLSVLDLSRSPICHFNFLAKLKSLKQLDLSSSQMTDNLIDAVASVGFNLRDLNLSNTKVTSQAMCLLAGNVPNLERLSLSQTSIDDTSLQYLSMMPSLKIIDLSKTSIKGFAYLEGSKLDKTLSLAMLQSLDHLENLNLEETLVRDEVLHPLGMLRGLKCLYLKSDFLSDVSFHTMSSLPNLTFLGFQGAVLSNQGLHLFSASAKLHVLDLRGCWLLNKDCISSFCEKFPQIEVKHALAPMLPVEQNIQFGPSLLHRTTQMPTSKLRMSGQSQFKFSKDQFADERIKYSRGELLELQFSHMPDVLANLRDLLPKALMD</sequence>
<reference evidence="5" key="1">
    <citation type="submission" date="2015-07" db="EMBL/GenBank/DDBJ databases">
        <title>Transcriptome Assembly of Anthurium amnicola.</title>
        <authorList>
            <person name="Suzuki J."/>
        </authorList>
    </citation>
    <scope>NUCLEOTIDE SEQUENCE</scope>
</reference>
<dbReference type="InterPro" id="IPR057207">
    <property type="entry name" value="FBXL15_LRR"/>
</dbReference>
<dbReference type="Pfam" id="PF25372">
    <property type="entry name" value="DUF7885"/>
    <property type="match status" value="1"/>
</dbReference>
<dbReference type="InterPro" id="IPR006553">
    <property type="entry name" value="Leu-rich_rpt_Cys-con_subtyp"/>
</dbReference>
<keyword evidence="1" id="KW-0677">Repeat</keyword>
<dbReference type="AlphaFoldDB" id="A0A1D1Y438"/>
<dbReference type="Gene3D" id="3.80.10.10">
    <property type="entry name" value="Ribonuclease Inhibitor"/>
    <property type="match status" value="4"/>
</dbReference>
<evidence type="ECO:0000313" key="5">
    <source>
        <dbReference type="EMBL" id="JAT49412.1"/>
    </source>
</evidence>
<accession>A0A1D1Y438</accession>
<dbReference type="InterPro" id="IPR055414">
    <property type="entry name" value="LRR_R13L4/SHOC2-like"/>
</dbReference>
<dbReference type="PANTHER" id="PTHR12904">
    <property type="match status" value="1"/>
</dbReference>
<dbReference type="SUPFAM" id="SSF52047">
    <property type="entry name" value="RNI-like"/>
    <property type="match status" value="1"/>
</dbReference>
<evidence type="ECO:0000259" key="3">
    <source>
        <dbReference type="Pfam" id="PF23598"/>
    </source>
</evidence>
<name>A0A1D1Y438_9ARAE</name>
<feature type="domain" description="F-box/LRR-repeat protein 15-like leucin rich repeat" evidence="4">
    <location>
        <begin position="92"/>
        <end position="159"/>
    </location>
</feature>
<protein>
    <submittedName>
        <fullName evidence="5">Internalin-I</fullName>
    </submittedName>
</protein>
<feature type="domain" description="Disease resistance R13L4/SHOC-2-like LRR" evidence="3">
    <location>
        <begin position="181"/>
        <end position="414"/>
    </location>
</feature>
<evidence type="ECO:0000256" key="1">
    <source>
        <dbReference type="ARBA" id="ARBA00022737"/>
    </source>
</evidence>
<dbReference type="SUPFAM" id="SSF52058">
    <property type="entry name" value="L domain-like"/>
    <property type="match status" value="1"/>
</dbReference>
<dbReference type="InterPro" id="IPR051341">
    <property type="entry name" value="Zyg-11_UBL_adapter"/>
</dbReference>
<feature type="region of interest" description="Disordered" evidence="2">
    <location>
        <begin position="1"/>
        <end position="29"/>
    </location>
</feature>
<dbReference type="EMBL" id="GDJX01018524">
    <property type="protein sequence ID" value="JAT49412.1"/>
    <property type="molecule type" value="Transcribed_RNA"/>
</dbReference>
<dbReference type="InterPro" id="IPR032675">
    <property type="entry name" value="LRR_dom_sf"/>
</dbReference>